<accession>A0A150WS53</accession>
<dbReference type="InterPro" id="IPR001763">
    <property type="entry name" value="Rhodanese-like_dom"/>
</dbReference>
<evidence type="ECO:0000313" key="3">
    <source>
        <dbReference type="Proteomes" id="UP000075320"/>
    </source>
</evidence>
<dbReference type="PROSITE" id="PS50206">
    <property type="entry name" value="RHODANESE_3"/>
    <property type="match status" value="1"/>
</dbReference>
<dbReference type="EMBL" id="LUKE01000001">
    <property type="protein sequence ID" value="KYG67099.1"/>
    <property type="molecule type" value="Genomic_DNA"/>
</dbReference>
<feature type="domain" description="Rhodanese" evidence="1">
    <location>
        <begin position="57"/>
        <end position="114"/>
    </location>
</feature>
<proteinExistence type="predicted"/>
<organism evidence="2 3">
    <name type="scientific">Bdellovibrio bacteriovorus</name>
    <dbReference type="NCBI Taxonomy" id="959"/>
    <lineage>
        <taxon>Bacteria</taxon>
        <taxon>Pseudomonadati</taxon>
        <taxon>Bdellovibrionota</taxon>
        <taxon>Bdellovibrionia</taxon>
        <taxon>Bdellovibrionales</taxon>
        <taxon>Pseudobdellovibrionaceae</taxon>
        <taxon>Bdellovibrio</taxon>
    </lineage>
</organism>
<dbReference type="InterPro" id="IPR036873">
    <property type="entry name" value="Rhodanese-like_dom_sf"/>
</dbReference>
<dbReference type="OrthoDB" id="5294714at2"/>
<gene>
    <name evidence="2" type="ORF">AZI86_08795</name>
</gene>
<dbReference type="Proteomes" id="UP000075320">
    <property type="component" value="Unassembled WGS sequence"/>
</dbReference>
<dbReference type="Gene3D" id="3.40.250.10">
    <property type="entry name" value="Rhodanese-like domain"/>
    <property type="match status" value="1"/>
</dbReference>
<protein>
    <recommendedName>
        <fullName evidence="1">Rhodanese domain-containing protein</fullName>
    </recommendedName>
</protein>
<keyword evidence="3" id="KW-1185">Reference proteome</keyword>
<comment type="caution">
    <text evidence="2">The sequence shown here is derived from an EMBL/GenBank/DDBJ whole genome shotgun (WGS) entry which is preliminary data.</text>
</comment>
<dbReference type="SUPFAM" id="SSF52821">
    <property type="entry name" value="Rhodanese/Cell cycle control phosphatase"/>
    <property type="match status" value="1"/>
</dbReference>
<dbReference type="RefSeq" id="WP_061834676.1">
    <property type="nucleotide sequence ID" value="NZ_LUKE01000001.1"/>
</dbReference>
<evidence type="ECO:0000259" key="1">
    <source>
        <dbReference type="PROSITE" id="PS50206"/>
    </source>
</evidence>
<reference evidence="2 3" key="1">
    <citation type="submission" date="2016-03" db="EMBL/GenBank/DDBJ databases">
        <authorList>
            <person name="Ploux O."/>
        </authorList>
    </citation>
    <scope>NUCLEOTIDE SEQUENCE [LARGE SCALE GENOMIC DNA]</scope>
    <source>
        <strain evidence="2 3">R0</strain>
    </source>
</reference>
<evidence type="ECO:0000313" key="2">
    <source>
        <dbReference type="EMBL" id="KYG67099.1"/>
    </source>
</evidence>
<sequence>MSFNSIGYFQFDNLMQSRVPLILVLLDEVPLKSWYNSIVKMHIDNISVVTTAAEAVAAVQDKKLPNHFAVVVLDLDESKSPTVVQELEKLGYINAYYIQGGWNALVAERQNTNS</sequence>
<dbReference type="AlphaFoldDB" id="A0A150WS53"/>
<name>A0A150WS53_BDEBC</name>